<dbReference type="PANTHER" id="PTHR12215:SF15">
    <property type="entry name" value="4'-PHOSPHOPANTETHEINYL TRANSFERASE SUPERFAMILY-RELATED"/>
    <property type="match status" value="1"/>
</dbReference>
<keyword evidence="2" id="KW-0808">Transferase</keyword>
<evidence type="ECO:0000313" key="5">
    <source>
        <dbReference type="Proteomes" id="UP001052739"/>
    </source>
</evidence>
<dbReference type="Proteomes" id="UP001052739">
    <property type="component" value="Unassembled WGS sequence"/>
</dbReference>
<evidence type="ECO:0000256" key="2">
    <source>
        <dbReference type="ARBA" id="ARBA00022679"/>
    </source>
</evidence>
<dbReference type="EMBL" id="BNDW01000068">
    <property type="protein sequence ID" value="GHI24926.1"/>
    <property type="molecule type" value="Genomic_DNA"/>
</dbReference>
<evidence type="ECO:0000259" key="3">
    <source>
        <dbReference type="Pfam" id="PF01648"/>
    </source>
</evidence>
<organism evidence="4 5">
    <name type="scientific">Streptomyces hydrogenans</name>
    <dbReference type="NCBI Taxonomy" id="1873719"/>
    <lineage>
        <taxon>Bacteria</taxon>
        <taxon>Bacillati</taxon>
        <taxon>Actinomycetota</taxon>
        <taxon>Actinomycetes</taxon>
        <taxon>Kitasatosporales</taxon>
        <taxon>Streptomycetaceae</taxon>
        <taxon>Streptomyces</taxon>
    </lineage>
</organism>
<name>A0ABQ3PIU0_9ACTN</name>
<dbReference type="InterPro" id="IPR050559">
    <property type="entry name" value="P-Pant_transferase_sf"/>
</dbReference>
<dbReference type="InterPro" id="IPR037143">
    <property type="entry name" value="4-PPantetheinyl_Trfase_dom_sf"/>
</dbReference>
<accession>A0ABQ3PIU0</accession>
<dbReference type="Pfam" id="PF01648">
    <property type="entry name" value="ACPS"/>
    <property type="match status" value="1"/>
</dbReference>
<proteinExistence type="inferred from homology"/>
<feature type="domain" description="4'-phosphopantetheinyl transferase" evidence="3">
    <location>
        <begin position="114"/>
        <end position="174"/>
    </location>
</feature>
<dbReference type="PANTHER" id="PTHR12215">
    <property type="entry name" value="PHOSPHOPANTETHEINE TRANSFERASE"/>
    <property type="match status" value="1"/>
</dbReference>
<comment type="similarity">
    <text evidence="1">Belongs to the P-Pant transferase superfamily. Gsp/Sfp/HetI/AcpT family.</text>
</comment>
<evidence type="ECO:0000256" key="1">
    <source>
        <dbReference type="ARBA" id="ARBA00010990"/>
    </source>
</evidence>
<sequence>MRRTPGPGAVEVWLLPVPGGPGGVPPEAYAVLDAAERRRARGFATEEGRSRYVWAHLALRRVLARYAGADPAGLRFGREGRYGRPVLRGVDGPPGFSLSHSHGLVAVAVAAGVVGVDVQRECPPETVEACLPRLHPWERAELERLDPARRVEAFTRLWARKEAYLKGLGTGLARAPRADYLGDAEPAARPAGWSVCGVPVAAGYAAAVAVPAGEAPEVTVRTVTAAEVLPAAGGGGRAAVSVVGRG</sequence>
<comment type="caution">
    <text evidence="4">The sequence shown here is derived from an EMBL/GenBank/DDBJ whole genome shotgun (WGS) entry which is preliminary data.</text>
</comment>
<dbReference type="InterPro" id="IPR008278">
    <property type="entry name" value="4-PPantetheinyl_Trfase_dom"/>
</dbReference>
<protein>
    <recommendedName>
        <fullName evidence="3">4'-phosphopantetheinyl transferase domain-containing protein</fullName>
    </recommendedName>
</protein>
<dbReference type="Gene3D" id="3.90.470.20">
    <property type="entry name" value="4'-phosphopantetheinyl transferase domain"/>
    <property type="match status" value="2"/>
</dbReference>
<reference evidence="4" key="1">
    <citation type="submission" date="2024-05" db="EMBL/GenBank/DDBJ databases">
        <title>Whole genome shotgun sequence of Streptomyces hydrogenans NBRC 13475.</title>
        <authorList>
            <person name="Komaki H."/>
            <person name="Tamura T."/>
        </authorList>
    </citation>
    <scope>NUCLEOTIDE SEQUENCE</scope>
    <source>
        <strain evidence="4">NBRC 13475</strain>
    </source>
</reference>
<keyword evidence="5" id="KW-1185">Reference proteome</keyword>
<evidence type="ECO:0000313" key="4">
    <source>
        <dbReference type="EMBL" id="GHI24926.1"/>
    </source>
</evidence>
<dbReference type="RefSeq" id="WP_190221248.1">
    <property type="nucleotide sequence ID" value="NZ_BNBS01000001.1"/>
</dbReference>
<gene>
    <name evidence="4" type="ORF">Shyd_62970</name>
</gene>
<dbReference type="SUPFAM" id="SSF56214">
    <property type="entry name" value="4'-phosphopantetheinyl transferase"/>
    <property type="match status" value="2"/>
</dbReference>